<dbReference type="SUPFAM" id="SSF103473">
    <property type="entry name" value="MFS general substrate transporter"/>
    <property type="match status" value="1"/>
</dbReference>
<feature type="transmembrane region" description="Helical" evidence="6">
    <location>
        <begin position="417"/>
        <end position="435"/>
    </location>
</feature>
<dbReference type="EMBL" id="JACCFW010000001">
    <property type="protein sequence ID" value="NYJ74661.1"/>
    <property type="molecule type" value="Genomic_DNA"/>
</dbReference>
<name>A0A853DIQ2_9MICO</name>
<feature type="transmembrane region" description="Helical" evidence="6">
    <location>
        <begin position="266"/>
        <end position="286"/>
    </location>
</feature>
<dbReference type="PANTHER" id="PTHR23519">
    <property type="entry name" value="AUTOPHAGY-RELATED PROTEIN 22"/>
    <property type="match status" value="1"/>
</dbReference>
<evidence type="ECO:0000313" key="8">
    <source>
        <dbReference type="Proteomes" id="UP000571817"/>
    </source>
</evidence>
<dbReference type="RefSeq" id="WP_179480707.1">
    <property type="nucleotide sequence ID" value="NZ_JACCFW010000001.1"/>
</dbReference>
<keyword evidence="2" id="KW-0813">Transport</keyword>
<proteinExistence type="predicted"/>
<feature type="transmembrane region" description="Helical" evidence="6">
    <location>
        <begin position="105"/>
        <end position="127"/>
    </location>
</feature>
<feature type="transmembrane region" description="Helical" evidence="6">
    <location>
        <begin position="174"/>
        <end position="192"/>
    </location>
</feature>
<organism evidence="7 8">
    <name type="scientific">Allobranchiibius huperziae</name>
    <dbReference type="NCBI Taxonomy" id="1874116"/>
    <lineage>
        <taxon>Bacteria</taxon>
        <taxon>Bacillati</taxon>
        <taxon>Actinomycetota</taxon>
        <taxon>Actinomycetes</taxon>
        <taxon>Micrococcales</taxon>
        <taxon>Dermacoccaceae</taxon>
        <taxon>Allobranchiibius</taxon>
    </lineage>
</organism>
<dbReference type="AlphaFoldDB" id="A0A853DIQ2"/>
<dbReference type="Proteomes" id="UP000571817">
    <property type="component" value="Unassembled WGS sequence"/>
</dbReference>
<gene>
    <name evidence="7" type="ORF">HNR15_001624</name>
</gene>
<evidence type="ECO:0000256" key="2">
    <source>
        <dbReference type="ARBA" id="ARBA00022448"/>
    </source>
</evidence>
<dbReference type="InterPro" id="IPR050495">
    <property type="entry name" value="ATG22/LtaA_families"/>
</dbReference>
<keyword evidence="8" id="KW-1185">Reference proteome</keyword>
<dbReference type="Pfam" id="PF11700">
    <property type="entry name" value="ATG22"/>
    <property type="match status" value="2"/>
</dbReference>
<dbReference type="Gene3D" id="1.20.1250.20">
    <property type="entry name" value="MFS general substrate transporter like domains"/>
    <property type="match status" value="1"/>
</dbReference>
<dbReference type="InterPro" id="IPR036259">
    <property type="entry name" value="MFS_trans_sf"/>
</dbReference>
<evidence type="ECO:0000256" key="5">
    <source>
        <dbReference type="ARBA" id="ARBA00023136"/>
    </source>
</evidence>
<dbReference type="GO" id="GO:0012505">
    <property type="term" value="C:endomembrane system"/>
    <property type="evidence" value="ECO:0007669"/>
    <property type="project" value="UniProtKB-SubCell"/>
</dbReference>
<feature type="transmembrane region" description="Helical" evidence="6">
    <location>
        <begin position="198"/>
        <end position="218"/>
    </location>
</feature>
<evidence type="ECO:0000256" key="4">
    <source>
        <dbReference type="ARBA" id="ARBA00022989"/>
    </source>
</evidence>
<accession>A0A853DIQ2</accession>
<evidence type="ECO:0000313" key="7">
    <source>
        <dbReference type="EMBL" id="NYJ74661.1"/>
    </source>
</evidence>
<keyword evidence="4 6" id="KW-1133">Transmembrane helix</keyword>
<keyword evidence="5 6" id="KW-0472">Membrane</keyword>
<sequence>MADGRSSTPEQLRLQSRWYWYDWSVTAYITVTLAVLFSPYLTSIANKAACPTQPSDRTCHADLHVLGVPAAPGSLVPYTITAATIVSAFVLVVVGAMADRSKRPLRFLTGFSAVGSVAAAALCLVAGDRWALGMGLAIVSNVCVAGSLIVYSAIMVRITPPDDRDRVSARGWSYGYLGGGLLLVVNLVFLGLHDTLGLSTSAVVRISFAVNGVWWAVFATYSIRGLRAVPHDPAAAIGGSPLTAGVRQLRATFAELRGYPQTLRFLLAYLFYNDGVQTVIASASLYGAQQLKFSSTQLLLTILLVQFVAFGGALGFGRLARRVPARELVRRSLYLWTVVVVLAFFVPQHAFGLWLLLAVGIGLVLGGTQALSRSLYSHLVPHGREAEFFSLYQAMDRGTSWLGTLTFGLVYQLFRDYRLSIVALIIFFVVGGALLRTVDVRRGVVAAGNEVPAVV</sequence>
<feature type="transmembrane region" description="Helical" evidence="6">
    <location>
        <begin position="133"/>
        <end position="154"/>
    </location>
</feature>
<dbReference type="InterPro" id="IPR024671">
    <property type="entry name" value="Atg22-like"/>
</dbReference>
<reference evidence="7 8" key="1">
    <citation type="submission" date="2020-07" db="EMBL/GenBank/DDBJ databases">
        <title>Sequencing the genomes of 1000 actinobacteria strains.</title>
        <authorList>
            <person name="Klenk H.-P."/>
        </authorList>
    </citation>
    <scope>NUCLEOTIDE SEQUENCE [LARGE SCALE GENOMIC DNA]</scope>
    <source>
        <strain evidence="7 8">DSM 29531</strain>
    </source>
</reference>
<keyword evidence="3 6" id="KW-0812">Transmembrane</keyword>
<feature type="transmembrane region" description="Helical" evidence="6">
    <location>
        <begin position="328"/>
        <end position="346"/>
    </location>
</feature>
<evidence type="ECO:0000256" key="3">
    <source>
        <dbReference type="ARBA" id="ARBA00022692"/>
    </source>
</evidence>
<evidence type="ECO:0000256" key="6">
    <source>
        <dbReference type="SAM" id="Phobius"/>
    </source>
</evidence>
<evidence type="ECO:0000256" key="1">
    <source>
        <dbReference type="ARBA" id="ARBA00004127"/>
    </source>
</evidence>
<feature type="transmembrane region" description="Helical" evidence="6">
    <location>
        <begin position="75"/>
        <end position="98"/>
    </location>
</feature>
<feature type="transmembrane region" description="Helical" evidence="6">
    <location>
        <begin position="20"/>
        <end position="41"/>
    </location>
</feature>
<comment type="subcellular location">
    <subcellularLocation>
        <location evidence="1">Endomembrane system</location>
        <topology evidence="1">Multi-pass membrane protein</topology>
    </subcellularLocation>
</comment>
<protein>
    <submittedName>
        <fullName evidence="7">UMF1 family MFS transporter</fullName>
    </submittedName>
</protein>
<dbReference type="PANTHER" id="PTHR23519:SF1">
    <property type="entry name" value="AUTOPHAGY-RELATED PROTEIN 22"/>
    <property type="match status" value="1"/>
</dbReference>
<comment type="caution">
    <text evidence="7">The sequence shown here is derived from an EMBL/GenBank/DDBJ whole genome shotgun (WGS) entry which is preliminary data.</text>
</comment>
<feature type="transmembrane region" description="Helical" evidence="6">
    <location>
        <begin position="298"/>
        <end position="316"/>
    </location>
</feature>